<proteinExistence type="inferred from homology"/>
<dbReference type="AlphaFoldDB" id="A0A1G5QH84"/>
<organism evidence="2 3">
    <name type="scientific">Epibacterium ulvae</name>
    <dbReference type="NCBI Taxonomy" id="1156985"/>
    <lineage>
        <taxon>Bacteria</taxon>
        <taxon>Pseudomonadati</taxon>
        <taxon>Pseudomonadota</taxon>
        <taxon>Alphaproteobacteria</taxon>
        <taxon>Rhodobacterales</taxon>
        <taxon>Roseobacteraceae</taxon>
        <taxon>Epibacterium</taxon>
    </lineage>
</organism>
<gene>
    <name evidence="2" type="ORF">SAMN04488118_104197</name>
</gene>
<dbReference type="Pfam" id="PF00106">
    <property type="entry name" value="adh_short"/>
    <property type="match status" value="1"/>
</dbReference>
<dbReference type="OrthoDB" id="9810935at2"/>
<reference evidence="2 3" key="1">
    <citation type="submission" date="2016-10" db="EMBL/GenBank/DDBJ databases">
        <authorList>
            <person name="de Groot N.N."/>
        </authorList>
    </citation>
    <scope>NUCLEOTIDE SEQUENCE [LARGE SCALE GENOMIC DNA]</scope>
    <source>
        <strain evidence="2 3">U95</strain>
    </source>
</reference>
<name>A0A1G5QH84_9RHOB</name>
<dbReference type="InterPro" id="IPR020904">
    <property type="entry name" value="Sc_DH/Rdtase_CS"/>
</dbReference>
<dbReference type="PROSITE" id="PS00061">
    <property type="entry name" value="ADH_SHORT"/>
    <property type="match status" value="1"/>
</dbReference>
<dbReference type="EMBL" id="FMWG01000004">
    <property type="protein sequence ID" value="SCZ61087.1"/>
    <property type="molecule type" value="Genomic_DNA"/>
</dbReference>
<sequence>MPKIILVTGASSGFGRLICETLAGSGHTVFASMRNTKGKNKEHADSLRNRGLQVVDLDVIKSSSVETAVAEILSAQGHIDVLINNAGVASAGVSEAFSDQQVAELFDVNVTGVHRVTRAVLPSMRKNGEGLIVNIGSILGRVTFPFFGIYGASKFAVEALSESYRYELSQLGIDVCLVQPSAYPTQMYASASHPVDQNTVAAYGEVGEIPAAMFDHFMTMLSGADAPNPQDIADAVSDLVSQAAGKRAARVVVGAGFGADAINTSAAPVQAETVKALGLGHLDSTKIA</sequence>
<evidence type="ECO:0000313" key="3">
    <source>
        <dbReference type="Proteomes" id="UP000198767"/>
    </source>
</evidence>
<dbReference type="Gene3D" id="3.40.50.720">
    <property type="entry name" value="NAD(P)-binding Rossmann-like Domain"/>
    <property type="match status" value="1"/>
</dbReference>
<dbReference type="RefSeq" id="WP_090217947.1">
    <property type="nucleotide sequence ID" value="NZ_FMWG01000004.1"/>
</dbReference>
<dbReference type="InterPro" id="IPR051911">
    <property type="entry name" value="SDR_oxidoreductase"/>
</dbReference>
<protein>
    <submittedName>
        <fullName evidence="2">NADP-dependent 3-hydroxy acid dehydrogenase YdfG</fullName>
    </submittedName>
</protein>
<comment type="similarity">
    <text evidence="1">Belongs to the short-chain dehydrogenases/reductases (SDR) family.</text>
</comment>
<evidence type="ECO:0000313" key="2">
    <source>
        <dbReference type="EMBL" id="SCZ61087.1"/>
    </source>
</evidence>
<accession>A0A1G5QH84</accession>
<dbReference type="SUPFAM" id="SSF51735">
    <property type="entry name" value="NAD(P)-binding Rossmann-fold domains"/>
    <property type="match status" value="1"/>
</dbReference>
<keyword evidence="3" id="KW-1185">Reference proteome</keyword>
<evidence type="ECO:0000256" key="1">
    <source>
        <dbReference type="RuleBase" id="RU000363"/>
    </source>
</evidence>
<dbReference type="InterPro" id="IPR036291">
    <property type="entry name" value="NAD(P)-bd_dom_sf"/>
</dbReference>
<dbReference type="Proteomes" id="UP000198767">
    <property type="component" value="Unassembled WGS sequence"/>
</dbReference>
<dbReference type="PRINTS" id="PR00080">
    <property type="entry name" value="SDRFAMILY"/>
</dbReference>
<dbReference type="PANTHER" id="PTHR43976">
    <property type="entry name" value="SHORT CHAIN DEHYDROGENASE"/>
    <property type="match status" value="1"/>
</dbReference>
<dbReference type="PANTHER" id="PTHR43976:SF9">
    <property type="entry name" value="OXIDOREDUCTASE"/>
    <property type="match status" value="1"/>
</dbReference>
<dbReference type="InterPro" id="IPR002347">
    <property type="entry name" value="SDR_fam"/>
</dbReference>
<dbReference type="STRING" id="1156985.SAMN04488118_104197"/>
<dbReference type="CDD" id="cd05374">
    <property type="entry name" value="17beta-HSD-like_SDR_c"/>
    <property type="match status" value="1"/>
</dbReference>
<dbReference type="PRINTS" id="PR00081">
    <property type="entry name" value="GDHRDH"/>
</dbReference>